<keyword evidence="2" id="KW-1185">Reference proteome</keyword>
<comment type="caution">
    <text evidence="1">The sequence shown here is derived from an EMBL/GenBank/DDBJ whole genome shotgun (WGS) entry which is preliminary data.</text>
</comment>
<dbReference type="Proteomes" id="UP000821866">
    <property type="component" value="Chromosome 2"/>
</dbReference>
<accession>A0A9J6EJE4</accession>
<evidence type="ECO:0000313" key="2">
    <source>
        <dbReference type="Proteomes" id="UP000821866"/>
    </source>
</evidence>
<organism evidence="1 2">
    <name type="scientific">Rhipicephalus microplus</name>
    <name type="common">Cattle tick</name>
    <name type="synonym">Boophilus microplus</name>
    <dbReference type="NCBI Taxonomy" id="6941"/>
    <lineage>
        <taxon>Eukaryota</taxon>
        <taxon>Metazoa</taxon>
        <taxon>Ecdysozoa</taxon>
        <taxon>Arthropoda</taxon>
        <taxon>Chelicerata</taxon>
        <taxon>Arachnida</taxon>
        <taxon>Acari</taxon>
        <taxon>Parasitiformes</taxon>
        <taxon>Ixodida</taxon>
        <taxon>Ixodoidea</taxon>
        <taxon>Ixodidae</taxon>
        <taxon>Rhipicephalinae</taxon>
        <taxon>Rhipicephalus</taxon>
        <taxon>Boophilus</taxon>
    </lineage>
</organism>
<sequence>MDMTLELGKPFLPFQQLKPSFLQPVKSWCPSPIRSSASASSFSSVRTLSSYDSGFQRCSLLRKDEAKDDCSTSALSCPVTTSFPTSSSTRAGRRYQANAALRNASITRGVRYGMVVLSSAVQPQEAVAKSGMHDGEACAEHRTTMTASGRHVVQHRSEADLCSAGGTAA</sequence>
<evidence type="ECO:0000313" key="1">
    <source>
        <dbReference type="EMBL" id="KAH8034490.1"/>
    </source>
</evidence>
<proteinExistence type="predicted"/>
<name>A0A9J6EJE4_RHIMP</name>
<protein>
    <submittedName>
        <fullName evidence="1">Uncharacterized protein</fullName>
    </submittedName>
</protein>
<dbReference type="AlphaFoldDB" id="A0A9J6EJE4"/>
<dbReference type="EMBL" id="JABSTU010000004">
    <property type="protein sequence ID" value="KAH8034490.1"/>
    <property type="molecule type" value="Genomic_DNA"/>
</dbReference>
<reference evidence="1" key="2">
    <citation type="submission" date="2021-09" db="EMBL/GenBank/DDBJ databases">
        <authorList>
            <person name="Jia N."/>
            <person name="Wang J."/>
            <person name="Shi W."/>
            <person name="Du L."/>
            <person name="Sun Y."/>
            <person name="Zhan W."/>
            <person name="Jiang J."/>
            <person name="Wang Q."/>
            <person name="Zhang B."/>
            <person name="Ji P."/>
            <person name="Sakyi L.B."/>
            <person name="Cui X."/>
            <person name="Yuan T."/>
            <person name="Jiang B."/>
            <person name="Yang W."/>
            <person name="Lam T.T.-Y."/>
            <person name="Chang Q."/>
            <person name="Ding S."/>
            <person name="Wang X."/>
            <person name="Zhu J."/>
            <person name="Ruan X."/>
            <person name="Zhao L."/>
            <person name="Wei J."/>
            <person name="Que T."/>
            <person name="Du C."/>
            <person name="Cheng J."/>
            <person name="Dai P."/>
            <person name="Han X."/>
            <person name="Huang E."/>
            <person name="Gao Y."/>
            <person name="Liu J."/>
            <person name="Shao H."/>
            <person name="Ye R."/>
            <person name="Li L."/>
            <person name="Wei W."/>
            <person name="Wang X."/>
            <person name="Wang C."/>
            <person name="Huo Q."/>
            <person name="Li W."/>
            <person name="Guo W."/>
            <person name="Chen H."/>
            <person name="Chen S."/>
            <person name="Zhou L."/>
            <person name="Zhou L."/>
            <person name="Ni X."/>
            <person name="Tian J."/>
            <person name="Zhou Y."/>
            <person name="Sheng Y."/>
            <person name="Liu T."/>
            <person name="Pan Y."/>
            <person name="Xia L."/>
            <person name="Li J."/>
            <person name="Zhao F."/>
            <person name="Cao W."/>
        </authorList>
    </citation>
    <scope>NUCLEOTIDE SEQUENCE</scope>
    <source>
        <strain evidence="1">Rmic-2018</strain>
        <tissue evidence="1">Larvae</tissue>
    </source>
</reference>
<gene>
    <name evidence="1" type="ORF">HPB51_024949</name>
</gene>
<reference evidence="1" key="1">
    <citation type="journal article" date="2020" name="Cell">
        <title>Large-Scale Comparative Analyses of Tick Genomes Elucidate Their Genetic Diversity and Vector Capacities.</title>
        <authorList>
            <consortium name="Tick Genome and Microbiome Consortium (TIGMIC)"/>
            <person name="Jia N."/>
            <person name="Wang J."/>
            <person name="Shi W."/>
            <person name="Du L."/>
            <person name="Sun Y."/>
            <person name="Zhan W."/>
            <person name="Jiang J.F."/>
            <person name="Wang Q."/>
            <person name="Zhang B."/>
            <person name="Ji P."/>
            <person name="Bell-Sakyi L."/>
            <person name="Cui X.M."/>
            <person name="Yuan T.T."/>
            <person name="Jiang B.G."/>
            <person name="Yang W.F."/>
            <person name="Lam T.T."/>
            <person name="Chang Q.C."/>
            <person name="Ding S.J."/>
            <person name="Wang X.J."/>
            <person name="Zhu J.G."/>
            <person name="Ruan X.D."/>
            <person name="Zhao L."/>
            <person name="Wei J.T."/>
            <person name="Ye R.Z."/>
            <person name="Que T.C."/>
            <person name="Du C.H."/>
            <person name="Zhou Y.H."/>
            <person name="Cheng J.X."/>
            <person name="Dai P.F."/>
            <person name="Guo W.B."/>
            <person name="Han X.H."/>
            <person name="Huang E.J."/>
            <person name="Li L.F."/>
            <person name="Wei W."/>
            <person name="Gao Y.C."/>
            <person name="Liu J.Z."/>
            <person name="Shao H.Z."/>
            <person name="Wang X."/>
            <person name="Wang C.C."/>
            <person name="Yang T.C."/>
            <person name="Huo Q.B."/>
            <person name="Li W."/>
            <person name="Chen H.Y."/>
            <person name="Chen S.E."/>
            <person name="Zhou L.G."/>
            <person name="Ni X.B."/>
            <person name="Tian J.H."/>
            <person name="Sheng Y."/>
            <person name="Liu T."/>
            <person name="Pan Y.S."/>
            <person name="Xia L.Y."/>
            <person name="Li J."/>
            <person name="Zhao F."/>
            <person name="Cao W.C."/>
        </authorList>
    </citation>
    <scope>NUCLEOTIDE SEQUENCE</scope>
    <source>
        <strain evidence="1">Rmic-2018</strain>
    </source>
</reference>